<feature type="domain" description="VOC" evidence="1">
    <location>
        <begin position="10"/>
        <end position="135"/>
    </location>
</feature>
<dbReference type="PANTHER" id="PTHR39175:SF1">
    <property type="entry name" value="FAMILY PROTEIN, PUTATIVE (AFU_ORTHOLOGUE AFUA_3G15060)-RELATED"/>
    <property type="match status" value="1"/>
</dbReference>
<dbReference type="InterPro" id="IPR004360">
    <property type="entry name" value="Glyas_Fos-R_dOase_dom"/>
</dbReference>
<dbReference type="Pfam" id="PF00903">
    <property type="entry name" value="Glyoxalase"/>
    <property type="match status" value="1"/>
</dbReference>
<dbReference type="EMBL" id="BAAAQT010000008">
    <property type="protein sequence ID" value="GAA2175412.1"/>
    <property type="molecule type" value="Genomic_DNA"/>
</dbReference>
<proteinExistence type="predicted"/>
<keyword evidence="3" id="KW-1185">Reference proteome</keyword>
<dbReference type="PANTHER" id="PTHR39175">
    <property type="entry name" value="FAMILY PROTEIN, PUTATIVE (AFU_ORTHOLOGUE AFUA_3G15060)-RELATED"/>
    <property type="match status" value="1"/>
</dbReference>
<name>A0ABP5MLJ3_9MICO</name>
<gene>
    <name evidence="2" type="ORF">GCM10009846_25210</name>
</gene>
<reference evidence="3" key="1">
    <citation type="journal article" date="2019" name="Int. J. Syst. Evol. Microbiol.">
        <title>The Global Catalogue of Microorganisms (GCM) 10K type strain sequencing project: providing services to taxonomists for standard genome sequencing and annotation.</title>
        <authorList>
            <consortium name="The Broad Institute Genomics Platform"/>
            <consortium name="The Broad Institute Genome Sequencing Center for Infectious Disease"/>
            <person name="Wu L."/>
            <person name="Ma J."/>
        </authorList>
    </citation>
    <scope>NUCLEOTIDE SEQUENCE [LARGE SCALE GENOMIC DNA]</scope>
    <source>
        <strain evidence="3">JCM 16026</strain>
    </source>
</reference>
<dbReference type="InterPro" id="IPR037523">
    <property type="entry name" value="VOC_core"/>
</dbReference>
<dbReference type="Proteomes" id="UP001501599">
    <property type="component" value="Unassembled WGS sequence"/>
</dbReference>
<evidence type="ECO:0000313" key="3">
    <source>
        <dbReference type="Proteomes" id="UP001501599"/>
    </source>
</evidence>
<sequence length="136" mass="14982">MPASEEAPVRHHHVQVAMPVGGEDEARRFWRDTLGLTEVPKPEPMAARGGCWFRAHDDDGAVVVEIHVGREDPFVPARKAHPAMIVPSIGELERLGAAIEAGGFEVVWTDRLTFPGYERFHCFDGFGNRVEVLAAA</sequence>
<dbReference type="SUPFAM" id="SSF54593">
    <property type="entry name" value="Glyoxalase/Bleomycin resistance protein/Dihydroxybiphenyl dioxygenase"/>
    <property type="match status" value="1"/>
</dbReference>
<dbReference type="PROSITE" id="PS51819">
    <property type="entry name" value="VOC"/>
    <property type="match status" value="1"/>
</dbReference>
<organism evidence="2 3">
    <name type="scientific">Agrococcus versicolor</name>
    <dbReference type="NCBI Taxonomy" id="501482"/>
    <lineage>
        <taxon>Bacteria</taxon>
        <taxon>Bacillati</taxon>
        <taxon>Actinomycetota</taxon>
        <taxon>Actinomycetes</taxon>
        <taxon>Micrococcales</taxon>
        <taxon>Microbacteriaceae</taxon>
        <taxon>Agrococcus</taxon>
    </lineage>
</organism>
<comment type="caution">
    <text evidence="2">The sequence shown here is derived from an EMBL/GenBank/DDBJ whole genome shotgun (WGS) entry which is preliminary data.</text>
</comment>
<accession>A0ABP5MLJ3</accession>
<evidence type="ECO:0000259" key="1">
    <source>
        <dbReference type="PROSITE" id="PS51819"/>
    </source>
</evidence>
<evidence type="ECO:0000313" key="2">
    <source>
        <dbReference type="EMBL" id="GAA2175412.1"/>
    </source>
</evidence>
<protein>
    <submittedName>
        <fullName evidence="2">VOC family protein</fullName>
    </submittedName>
</protein>
<dbReference type="InterPro" id="IPR029068">
    <property type="entry name" value="Glyas_Bleomycin-R_OHBP_Dase"/>
</dbReference>
<dbReference type="Gene3D" id="3.10.180.10">
    <property type="entry name" value="2,3-Dihydroxybiphenyl 1,2-Dioxygenase, domain 1"/>
    <property type="match status" value="1"/>
</dbReference>